<dbReference type="Proteomes" id="UP001501207">
    <property type="component" value="Unassembled WGS sequence"/>
</dbReference>
<accession>A0ABP8FJ47</accession>
<evidence type="ECO:0000256" key="6">
    <source>
        <dbReference type="SAM" id="Phobius"/>
    </source>
</evidence>
<sequence>MHLWCHPAIEKDKYQQMKISVIAILLLIAGIGWTGCSKEKLNENSPSLITGDNLFVNKEGFENALNGLYDEMRRIRSGSQYGSSNTLMQEAAVIGVDNAYGNWRAPVEDVFNLWGADNNAAEGYFSDVFAWLYETINAANTIVDRAQNPDLEWSEADKDEILAEARCIRAWCYRHLTYLWGDVPLTLHESSGSNIKTDWERTPVAVVRDSMEADWLFAEKYLPETSQNDGKLLKGVSQHYLAELYLAEGKPQQAKEMALKVTQNPAYALVTERYGVNKALPGTPFTDMFIHGNSNRSEGNTEALWVIQNEQNVIGGEGNNIMARYWLNRYYSLAVTGTDGKKTNPIAASGENGGRGIGRLGPTRFALDLYDSTDDRGSDFAWRHYWIINGKPPKGYAVGDTIFLHWDKDETLSNADWPNPRKWDFANPINDTDPRQYNDQVYLRAGETWLLLAEADYELGDAQGATDAINALRARAHAPAVTAGQVTLDLILDERSRELFSEEERRYTLRRTHSWLRRTKLYNKIAGPHVQPRDTLLPIPQDVIDANLTKPMPQNPGY</sequence>
<evidence type="ECO:0000256" key="4">
    <source>
        <dbReference type="ARBA" id="ARBA00023136"/>
    </source>
</evidence>
<dbReference type="InterPro" id="IPR033985">
    <property type="entry name" value="SusD-like_N"/>
</dbReference>
<evidence type="ECO:0000256" key="1">
    <source>
        <dbReference type="ARBA" id="ARBA00004442"/>
    </source>
</evidence>
<reference evidence="10" key="1">
    <citation type="journal article" date="2019" name="Int. J. Syst. Evol. Microbiol.">
        <title>The Global Catalogue of Microorganisms (GCM) 10K type strain sequencing project: providing services to taxonomists for standard genome sequencing and annotation.</title>
        <authorList>
            <consortium name="The Broad Institute Genomics Platform"/>
            <consortium name="The Broad Institute Genome Sequencing Center for Infectious Disease"/>
            <person name="Wu L."/>
            <person name="Ma J."/>
        </authorList>
    </citation>
    <scope>NUCLEOTIDE SEQUENCE [LARGE SCALE GENOMIC DNA]</scope>
    <source>
        <strain evidence="10">JCM 17664</strain>
    </source>
</reference>
<feature type="transmembrane region" description="Helical" evidence="6">
    <location>
        <begin position="19"/>
        <end position="35"/>
    </location>
</feature>
<keyword evidence="3" id="KW-0732">Signal</keyword>
<evidence type="ECO:0000256" key="5">
    <source>
        <dbReference type="ARBA" id="ARBA00023237"/>
    </source>
</evidence>
<feature type="domain" description="SusD-like N-terminal" evidence="8">
    <location>
        <begin position="117"/>
        <end position="228"/>
    </location>
</feature>
<keyword evidence="10" id="KW-1185">Reference proteome</keyword>
<keyword evidence="5" id="KW-0998">Cell outer membrane</keyword>
<keyword evidence="6" id="KW-1133">Transmembrane helix</keyword>
<comment type="similarity">
    <text evidence="2">Belongs to the SusD family.</text>
</comment>
<proteinExistence type="inferred from homology"/>
<feature type="domain" description="RagB/SusD" evidence="7">
    <location>
        <begin position="414"/>
        <end position="558"/>
    </location>
</feature>
<keyword evidence="4 6" id="KW-0472">Membrane</keyword>
<name>A0ABP8FJ47_9BACT</name>
<evidence type="ECO:0000256" key="3">
    <source>
        <dbReference type="ARBA" id="ARBA00022729"/>
    </source>
</evidence>
<evidence type="ECO:0000259" key="7">
    <source>
        <dbReference type="Pfam" id="PF07980"/>
    </source>
</evidence>
<evidence type="ECO:0000313" key="9">
    <source>
        <dbReference type="EMBL" id="GAA4305002.1"/>
    </source>
</evidence>
<evidence type="ECO:0000313" key="10">
    <source>
        <dbReference type="Proteomes" id="UP001501207"/>
    </source>
</evidence>
<dbReference type="InterPro" id="IPR012944">
    <property type="entry name" value="SusD_RagB_dom"/>
</dbReference>
<organism evidence="9 10">
    <name type="scientific">Compostibacter hankyongensis</name>
    <dbReference type="NCBI Taxonomy" id="1007089"/>
    <lineage>
        <taxon>Bacteria</taxon>
        <taxon>Pseudomonadati</taxon>
        <taxon>Bacteroidota</taxon>
        <taxon>Chitinophagia</taxon>
        <taxon>Chitinophagales</taxon>
        <taxon>Chitinophagaceae</taxon>
        <taxon>Compostibacter</taxon>
    </lineage>
</organism>
<evidence type="ECO:0008006" key="11">
    <source>
        <dbReference type="Google" id="ProtNLM"/>
    </source>
</evidence>
<dbReference type="Gene3D" id="1.25.40.390">
    <property type="match status" value="1"/>
</dbReference>
<dbReference type="Pfam" id="PF07980">
    <property type="entry name" value="SusD_RagB"/>
    <property type="match status" value="1"/>
</dbReference>
<dbReference type="SUPFAM" id="SSF48452">
    <property type="entry name" value="TPR-like"/>
    <property type="match status" value="1"/>
</dbReference>
<dbReference type="EMBL" id="BAABFN010000001">
    <property type="protein sequence ID" value="GAA4305002.1"/>
    <property type="molecule type" value="Genomic_DNA"/>
</dbReference>
<protein>
    <recommendedName>
        <fullName evidence="11">RagB/SusD family nutrient uptake outer membrane protein</fullName>
    </recommendedName>
</protein>
<dbReference type="InterPro" id="IPR011990">
    <property type="entry name" value="TPR-like_helical_dom_sf"/>
</dbReference>
<gene>
    <name evidence="9" type="ORF">GCM10023143_09910</name>
</gene>
<keyword evidence="6" id="KW-0812">Transmembrane</keyword>
<evidence type="ECO:0000259" key="8">
    <source>
        <dbReference type="Pfam" id="PF14322"/>
    </source>
</evidence>
<comment type="subcellular location">
    <subcellularLocation>
        <location evidence="1">Cell outer membrane</location>
    </subcellularLocation>
</comment>
<evidence type="ECO:0000256" key="2">
    <source>
        <dbReference type="ARBA" id="ARBA00006275"/>
    </source>
</evidence>
<dbReference type="Pfam" id="PF14322">
    <property type="entry name" value="SusD-like_3"/>
    <property type="match status" value="1"/>
</dbReference>
<comment type="caution">
    <text evidence="9">The sequence shown here is derived from an EMBL/GenBank/DDBJ whole genome shotgun (WGS) entry which is preliminary data.</text>
</comment>